<comment type="caution">
    <text evidence="14">The sequence shown here is derived from an EMBL/GenBank/DDBJ whole genome shotgun (WGS) entry which is preliminary data.</text>
</comment>
<feature type="domain" description="SLC26A/SulP transporter" evidence="13">
    <location>
        <begin position="31"/>
        <end position="388"/>
    </location>
</feature>
<evidence type="ECO:0000256" key="4">
    <source>
        <dbReference type="ARBA" id="ARBA00022692"/>
    </source>
</evidence>
<keyword evidence="4 12" id="KW-0812">Transmembrane</keyword>
<feature type="transmembrane region" description="Helical" evidence="12">
    <location>
        <begin position="209"/>
        <end position="228"/>
    </location>
</feature>
<dbReference type="Proteomes" id="UP000230551">
    <property type="component" value="Unassembled WGS sequence"/>
</dbReference>
<dbReference type="Pfam" id="PF00916">
    <property type="entry name" value="Sulfate_transp"/>
    <property type="match status" value="1"/>
</dbReference>
<dbReference type="GO" id="GO:0055085">
    <property type="term" value="P:transmembrane transport"/>
    <property type="evidence" value="ECO:0007669"/>
    <property type="project" value="InterPro"/>
</dbReference>
<dbReference type="InterPro" id="IPR001902">
    <property type="entry name" value="SLC26A/SulP_fam"/>
</dbReference>
<dbReference type="AlphaFoldDB" id="A0A2G5PEY3"/>
<dbReference type="Gene3D" id="3.40.1050.10">
    <property type="entry name" value="Carbonic anhydrase"/>
    <property type="match status" value="1"/>
</dbReference>
<dbReference type="RefSeq" id="WP_090589149.1">
    <property type="nucleotide sequence ID" value="NZ_CP104302.1"/>
</dbReference>
<dbReference type="OrthoDB" id="9771198at2"/>
<evidence type="ECO:0000256" key="12">
    <source>
        <dbReference type="SAM" id="Phobius"/>
    </source>
</evidence>
<reference evidence="14 15" key="1">
    <citation type="journal article" date="2017" name="Infect. Genet. Evol.">
        <title>The new phylogeny of the genus Mycobacterium: The old and the news.</title>
        <authorList>
            <person name="Tortoli E."/>
            <person name="Fedrizzi T."/>
            <person name="Meehan C.J."/>
            <person name="Trovato A."/>
            <person name="Grottola A."/>
            <person name="Giacobazzi E."/>
            <person name="Serpini G.F."/>
            <person name="Tagliazucchi S."/>
            <person name="Fabio A."/>
            <person name="Bettua C."/>
            <person name="Bertorelli R."/>
            <person name="Frascaro F."/>
            <person name="De Sanctis V."/>
            <person name="Pecorari M."/>
            <person name="Jousson O."/>
            <person name="Segata N."/>
            <person name="Cirillo D.M."/>
        </authorList>
    </citation>
    <scope>NUCLEOTIDE SEQUENCE [LARGE SCALE GENOMIC DNA]</scope>
    <source>
        <strain evidence="14 15">CIP1034565</strain>
    </source>
</reference>
<feature type="transmembrane region" description="Helical" evidence="12">
    <location>
        <begin position="34"/>
        <end position="54"/>
    </location>
</feature>
<dbReference type="InterPro" id="IPR015892">
    <property type="entry name" value="Carbonic_anhydrase_CS"/>
</dbReference>
<evidence type="ECO:0000256" key="8">
    <source>
        <dbReference type="ARBA" id="ARBA00023239"/>
    </source>
</evidence>
<feature type="binding site" evidence="11">
    <location>
        <position position="580"/>
    </location>
    <ligand>
        <name>Zn(2+)</name>
        <dbReference type="ChEBI" id="CHEBI:29105"/>
    </ligand>
</feature>
<evidence type="ECO:0000256" key="6">
    <source>
        <dbReference type="ARBA" id="ARBA00022989"/>
    </source>
</evidence>
<feature type="transmembrane region" description="Helical" evidence="12">
    <location>
        <begin position="252"/>
        <end position="277"/>
    </location>
</feature>
<gene>
    <name evidence="14" type="ORF">CQY22_004365</name>
</gene>
<dbReference type="PROSITE" id="PS00704">
    <property type="entry name" value="PROK_CO2_ANHYDRASE_1"/>
    <property type="match status" value="1"/>
</dbReference>
<sequence length="772" mass="79420">MSITSSAPPAAPPADSASTDTRGYIRDVLIRHDLPASIVVFLVALPLSLGIAVASGAPLMAGLIAAIVGGIVAGALGGSPLLASGPAAGLTVVVAQMINTFGWTTTAAITVGAGILQVIIGMSRVATVALAISPIVVHAMLAGIGLTIAIQQLHVVLGGTSAAGVWDNLVSLPSAIANLHPADVLVGVIVIAVMLLWKYTPERLRKIPGALVAILLATVLSLIAPLSVERLDMSGSLFDAIGLPTLPESGMWLAFIGGVLTIAMIASVESLLSAVAVDKMHDGPRSDLNREMIGQGAANTVSGMLGGLPVTGVIVRSATNVTAGAKSRASTIMHGIWVLVFATFFGTGIQQIPRAALAGLLIVIGIQLVKMAHVRLAHKTGDLVVYLVTVAGVLFINLLEGVALGLLVAIALVVWRAVRASVQAEELGDGRWQVVVEGAASFLSLPRLTRTLASIPPGAEVNVEITVDFIDHAAFEVINDWRRQYQAGGGVVHVDELGAAVLEAAATAPPRRHTNVALARELAPLADNAKQCNGDGKSGTDLVLSGIDRYHRKHASALRPHLDKLSGGQDPHAVFLTCADSRVVPNLITGTGPGDLFTIRNVGNLVPREGSDPSVEAALEFAIGELGVDTLIVCGHSGCGAMHALWHGGGEHTGGGGASAVMDWIEYAKPSRDALLAGHPVAQAAAARGFGIIDQLAMVNVALQAHTLRTHRAVNDGGAGRDVLGLFFDIPTGRVLQITTDDIIDPSTQADRDDVALASAALNGELISQGAR</sequence>
<dbReference type="InterPro" id="IPR001765">
    <property type="entry name" value="Carbonic_anhydrase"/>
</dbReference>
<comment type="cofactor">
    <cofactor evidence="11">
        <name>Zn(2+)</name>
        <dbReference type="ChEBI" id="CHEBI:29105"/>
    </cofactor>
    <text evidence="11">Binds 1 zinc ion per subunit.</text>
</comment>
<dbReference type="GO" id="GO:0008270">
    <property type="term" value="F:zinc ion binding"/>
    <property type="evidence" value="ECO:0007669"/>
    <property type="project" value="InterPro"/>
</dbReference>
<evidence type="ECO:0000256" key="7">
    <source>
        <dbReference type="ARBA" id="ARBA00023136"/>
    </source>
</evidence>
<dbReference type="SUPFAM" id="SSF53056">
    <property type="entry name" value="beta-carbonic anhydrase, cab"/>
    <property type="match status" value="1"/>
</dbReference>
<feature type="binding site" evidence="11">
    <location>
        <position position="639"/>
    </location>
    <ligand>
        <name>Zn(2+)</name>
        <dbReference type="ChEBI" id="CHEBI:29105"/>
    </ligand>
</feature>
<keyword evidence="5 11" id="KW-0862">Zinc</keyword>
<dbReference type="InterPro" id="IPR036874">
    <property type="entry name" value="Carbonic_anhydrase_sf"/>
</dbReference>
<evidence type="ECO:0000313" key="15">
    <source>
        <dbReference type="Proteomes" id="UP000230551"/>
    </source>
</evidence>
<evidence type="ECO:0000256" key="9">
    <source>
        <dbReference type="ARBA" id="ARBA00024993"/>
    </source>
</evidence>
<feature type="transmembrane region" description="Helical" evidence="12">
    <location>
        <begin position="332"/>
        <end position="349"/>
    </location>
</feature>
<protein>
    <recommendedName>
        <fullName evidence="3">carbonic anhydrase</fullName>
        <ecNumber evidence="3">4.2.1.1</ecNumber>
    </recommendedName>
</protein>
<evidence type="ECO:0000256" key="2">
    <source>
        <dbReference type="ARBA" id="ARBA00006217"/>
    </source>
</evidence>
<evidence type="ECO:0000256" key="11">
    <source>
        <dbReference type="PIRSR" id="PIRSR601765-1"/>
    </source>
</evidence>
<dbReference type="EMBL" id="PDCN02000003">
    <property type="protein sequence ID" value="PIB76882.1"/>
    <property type="molecule type" value="Genomic_DNA"/>
</dbReference>
<keyword evidence="6 12" id="KW-1133">Transmembrane helix</keyword>
<dbReference type="STRING" id="85968.GCA_900073015_02300"/>
<evidence type="ECO:0000256" key="5">
    <source>
        <dbReference type="ARBA" id="ARBA00022833"/>
    </source>
</evidence>
<keyword evidence="8" id="KW-0456">Lyase</keyword>
<comment type="catalytic activity">
    <reaction evidence="10">
        <text>hydrogencarbonate + H(+) = CO2 + H2O</text>
        <dbReference type="Rhea" id="RHEA:10748"/>
        <dbReference type="ChEBI" id="CHEBI:15377"/>
        <dbReference type="ChEBI" id="CHEBI:15378"/>
        <dbReference type="ChEBI" id="CHEBI:16526"/>
        <dbReference type="ChEBI" id="CHEBI:17544"/>
        <dbReference type="EC" id="4.2.1.1"/>
    </reaction>
</comment>
<keyword evidence="15" id="KW-1185">Reference proteome</keyword>
<dbReference type="SMART" id="SM00947">
    <property type="entry name" value="Pro_CA"/>
    <property type="match status" value="1"/>
</dbReference>
<evidence type="ECO:0000313" key="14">
    <source>
        <dbReference type="EMBL" id="PIB76882.1"/>
    </source>
</evidence>
<evidence type="ECO:0000256" key="1">
    <source>
        <dbReference type="ARBA" id="ARBA00004141"/>
    </source>
</evidence>
<feature type="transmembrane region" description="Helical" evidence="12">
    <location>
        <begin position="101"/>
        <end position="120"/>
    </location>
</feature>
<dbReference type="GO" id="GO:0016020">
    <property type="term" value="C:membrane"/>
    <property type="evidence" value="ECO:0007669"/>
    <property type="project" value="UniProtKB-SubCell"/>
</dbReference>
<dbReference type="PROSITE" id="PS00705">
    <property type="entry name" value="PROK_CO2_ANHYDRASE_2"/>
    <property type="match status" value="1"/>
</dbReference>
<dbReference type="PANTHER" id="PTHR11814">
    <property type="entry name" value="SULFATE TRANSPORTER"/>
    <property type="match status" value="1"/>
</dbReference>
<comment type="subcellular location">
    <subcellularLocation>
        <location evidence="1">Membrane</location>
        <topology evidence="1">Multi-pass membrane protein</topology>
    </subcellularLocation>
</comment>
<feature type="transmembrane region" description="Helical" evidence="12">
    <location>
        <begin position="384"/>
        <end position="415"/>
    </location>
</feature>
<dbReference type="GO" id="GO:0015976">
    <property type="term" value="P:carbon utilization"/>
    <property type="evidence" value="ECO:0007669"/>
    <property type="project" value="InterPro"/>
</dbReference>
<proteinExistence type="inferred from homology"/>
<dbReference type="EC" id="4.2.1.1" evidence="3"/>
<feature type="binding site" evidence="11">
    <location>
        <position position="636"/>
    </location>
    <ligand>
        <name>Zn(2+)</name>
        <dbReference type="ChEBI" id="CHEBI:29105"/>
    </ligand>
</feature>
<feature type="transmembrane region" description="Helical" evidence="12">
    <location>
        <begin position="170"/>
        <end position="197"/>
    </location>
</feature>
<comment type="function">
    <text evidence="9">Catalyzes the reversible hydration of carbon dioxide to form bicarbonate.</text>
</comment>
<evidence type="ECO:0000256" key="10">
    <source>
        <dbReference type="ARBA" id="ARBA00048348"/>
    </source>
</evidence>
<dbReference type="Pfam" id="PF00484">
    <property type="entry name" value="Pro_CA"/>
    <property type="match status" value="1"/>
</dbReference>
<dbReference type="InterPro" id="IPR011547">
    <property type="entry name" value="SLC26A/SulP_dom"/>
</dbReference>
<keyword evidence="7 12" id="KW-0472">Membrane</keyword>
<keyword evidence="11" id="KW-0479">Metal-binding</keyword>
<evidence type="ECO:0000256" key="3">
    <source>
        <dbReference type="ARBA" id="ARBA00012925"/>
    </source>
</evidence>
<feature type="transmembrane region" description="Helical" evidence="12">
    <location>
        <begin position="355"/>
        <end position="372"/>
    </location>
</feature>
<organism evidence="14 15">
    <name type="scientific">Mycolicibacterium brumae</name>
    <dbReference type="NCBI Taxonomy" id="85968"/>
    <lineage>
        <taxon>Bacteria</taxon>
        <taxon>Bacillati</taxon>
        <taxon>Actinomycetota</taxon>
        <taxon>Actinomycetes</taxon>
        <taxon>Mycobacteriales</taxon>
        <taxon>Mycobacteriaceae</taxon>
        <taxon>Mycolicibacterium</taxon>
    </lineage>
</organism>
<evidence type="ECO:0000259" key="13">
    <source>
        <dbReference type="Pfam" id="PF00916"/>
    </source>
</evidence>
<dbReference type="GO" id="GO:0004089">
    <property type="term" value="F:carbonate dehydratase activity"/>
    <property type="evidence" value="ECO:0007669"/>
    <property type="project" value="UniProtKB-EC"/>
</dbReference>
<name>A0A2G5PEY3_9MYCO</name>
<feature type="transmembrane region" description="Helical" evidence="12">
    <location>
        <begin position="61"/>
        <end position="81"/>
    </location>
</feature>
<feature type="binding site" evidence="11">
    <location>
        <position position="578"/>
    </location>
    <ligand>
        <name>Zn(2+)</name>
        <dbReference type="ChEBI" id="CHEBI:29105"/>
    </ligand>
</feature>
<accession>A0A2G5PEY3</accession>
<feature type="transmembrane region" description="Helical" evidence="12">
    <location>
        <begin position="127"/>
        <end position="150"/>
    </location>
</feature>
<comment type="similarity">
    <text evidence="2">Belongs to the beta-class carbonic anhydrase family.</text>
</comment>